<dbReference type="Proteomes" id="UP000323930">
    <property type="component" value="Unassembled WGS sequence"/>
</dbReference>
<organism evidence="1 2">
    <name type="scientific">Seonamhaeicola marinus</name>
    <dbReference type="NCBI Taxonomy" id="1912246"/>
    <lineage>
        <taxon>Bacteria</taxon>
        <taxon>Pseudomonadati</taxon>
        <taxon>Bacteroidota</taxon>
        <taxon>Flavobacteriia</taxon>
        <taxon>Flavobacteriales</taxon>
        <taxon>Flavobacteriaceae</taxon>
    </lineage>
</organism>
<protein>
    <recommendedName>
        <fullName evidence="3">STAS/SEC14 domain-containing protein</fullName>
    </recommendedName>
</protein>
<keyword evidence="2" id="KW-1185">Reference proteome</keyword>
<dbReference type="EMBL" id="VSDQ01000718">
    <property type="protein sequence ID" value="TYA71664.1"/>
    <property type="molecule type" value="Genomic_DNA"/>
</dbReference>
<dbReference type="RefSeq" id="WP_148544650.1">
    <property type="nucleotide sequence ID" value="NZ_VSDQ01000718.1"/>
</dbReference>
<accession>A0A5D0HJV1</accession>
<gene>
    <name evidence="1" type="ORF">FUA24_19055</name>
</gene>
<comment type="caution">
    <text evidence="1">The sequence shown here is derived from an EMBL/GenBank/DDBJ whole genome shotgun (WGS) entry which is preliminary data.</text>
</comment>
<evidence type="ECO:0000313" key="1">
    <source>
        <dbReference type="EMBL" id="TYA71664.1"/>
    </source>
</evidence>
<proteinExistence type="predicted"/>
<evidence type="ECO:0000313" key="2">
    <source>
        <dbReference type="Proteomes" id="UP000323930"/>
    </source>
</evidence>
<sequence>MENKKFGTFKILERHKLIVEYYKGHFELSDSFYVKKIETSDSAYSPDYNLIVDFREAKIALTSKDVLTYVDFVKSQPQMQGNRKTAFLINTPKEAAITTLYSNYVSALTYIGEVFSTEEAALKWLKLKDVDLDMLHNTFKVLKAQKNIF</sequence>
<dbReference type="AlphaFoldDB" id="A0A5D0HJV1"/>
<reference evidence="1 2" key="1">
    <citation type="submission" date="2019-08" db="EMBL/GenBank/DDBJ databases">
        <title>Seonamhaeicola sediminis sp. nov., isolated from marine sediment.</title>
        <authorList>
            <person name="Cao W.R."/>
        </authorList>
    </citation>
    <scope>NUCLEOTIDE SEQUENCE [LARGE SCALE GENOMIC DNA]</scope>
    <source>
        <strain evidence="1 2">B011</strain>
    </source>
</reference>
<evidence type="ECO:0008006" key="3">
    <source>
        <dbReference type="Google" id="ProtNLM"/>
    </source>
</evidence>
<name>A0A5D0HJV1_9FLAO</name>
<dbReference type="OrthoDB" id="1447256at2"/>